<dbReference type="Proteomes" id="UP000245845">
    <property type="component" value="Unassembled WGS sequence"/>
</dbReference>
<dbReference type="EMBL" id="QGDL01000013">
    <property type="protein sequence ID" value="PWJ23585.1"/>
    <property type="molecule type" value="Genomic_DNA"/>
</dbReference>
<organism evidence="1 2">
    <name type="scientific">Faecalicatena orotica</name>
    <dbReference type="NCBI Taxonomy" id="1544"/>
    <lineage>
        <taxon>Bacteria</taxon>
        <taxon>Bacillati</taxon>
        <taxon>Bacillota</taxon>
        <taxon>Clostridia</taxon>
        <taxon>Lachnospirales</taxon>
        <taxon>Lachnospiraceae</taxon>
        <taxon>Faecalicatena</taxon>
    </lineage>
</organism>
<accession>A0A2Y9BHN0</accession>
<sequence length="82" mass="9453">MIIIEIEVPMMGKLYDFQIDENVPLSEVMDEAAEMICQKEQCPVQGDIRRMLMWNAQNRVQLAKERTAAENGLWTGSRILLV</sequence>
<protein>
    <submittedName>
        <fullName evidence="1">Uncharacterized protein</fullName>
    </submittedName>
</protein>
<dbReference type="AlphaFoldDB" id="A0A2Y9BHN0"/>
<name>A0A2Y9BHN0_9FIRM</name>
<reference evidence="1 2" key="1">
    <citation type="submission" date="2018-05" db="EMBL/GenBank/DDBJ databases">
        <title>The Hungate 1000. A catalogue of reference genomes from the rumen microbiome.</title>
        <authorList>
            <person name="Kelly W."/>
        </authorList>
    </citation>
    <scope>NUCLEOTIDE SEQUENCE [LARGE SCALE GENOMIC DNA]</scope>
    <source>
        <strain evidence="1 2">NLAE-zl-C242</strain>
    </source>
</reference>
<proteinExistence type="predicted"/>
<evidence type="ECO:0000313" key="2">
    <source>
        <dbReference type="Proteomes" id="UP000245845"/>
    </source>
</evidence>
<evidence type="ECO:0000313" key="1">
    <source>
        <dbReference type="EMBL" id="PWJ23585.1"/>
    </source>
</evidence>
<keyword evidence="2" id="KW-1185">Reference proteome</keyword>
<dbReference type="OrthoDB" id="2005113at2"/>
<dbReference type="RefSeq" id="WP_109732773.1">
    <property type="nucleotide sequence ID" value="NZ_BAAACK010000005.1"/>
</dbReference>
<comment type="caution">
    <text evidence="1">The sequence shown here is derived from an EMBL/GenBank/DDBJ whole genome shotgun (WGS) entry which is preliminary data.</text>
</comment>
<gene>
    <name evidence="1" type="ORF">A8806_11318</name>
</gene>